<evidence type="ECO:0000256" key="12">
    <source>
        <dbReference type="SAM" id="Phobius"/>
    </source>
</evidence>
<keyword evidence="8 12" id="KW-0472">Membrane</keyword>
<comment type="caution">
    <text evidence="13">The sequence shown here is derived from an EMBL/GenBank/DDBJ whole genome shotgun (WGS) entry which is preliminary data.</text>
</comment>
<keyword evidence="7" id="KW-0560">Oxidoreductase</keyword>
<dbReference type="Proteomes" id="UP001234602">
    <property type="component" value="Unassembled WGS sequence"/>
</dbReference>
<reference evidence="13" key="1">
    <citation type="submission" date="2023-06" db="EMBL/GenBank/DDBJ databases">
        <title>Comparative genomics of Bacillaceae isolates and their secondary metabolite potential.</title>
        <authorList>
            <person name="Song L."/>
            <person name="Nielsen L.J."/>
            <person name="Mohite O."/>
            <person name="Xu X."/>
            <person name="Weber T."/>
            <person name="Kovacs A.T."/>
        </authorList>
    </citation>
    <scope>NUCLEOTIDE SEQUENCE</scope>
    <source>
        <strain evidence="13">D8_B_37</strain>
    </source>
</reference>
<keyword evidence="10" id="KW-0143">Chaperone</keyword>
<evidence type="ECO:0000256" key="9">
    <source>
        <dbReference type="ARBA" id="ARBA00023157"/>
    </source>
</evidence>
<comment type="similarity">
    <text evidence="2">Belongs to the DsbB family. BdbC subfamily.</text>
</comment>
<evidence type="ECO:0000313" key="14">
    <source>
        <dbReference type="Proteomes" id="UP001234602"/>
    </source>
</evidence>
<evidence type="ECO:0000256" key="3">
    <source>
        <dbReference type="ARBA" id="ARBA00022448"/>
    </source>
</evidence>
<name>A0AAW7IL43_9BACI</name>
<evidence type="ECO:0000256" key="7">
    <source>
        <dbReference type="ARBA" id="ARBA00023002"/>
    </source>
</evidence>
<dbReference type="Gene3D" id="1.20.1550.10">
    <property type="entry name" value="DsbB-like"/>
    <property type="match status" value="1"/>
</dbReference>
<keyword evidence="3" id="KW-0813">Transport</keyword>
<evidence type="ECO:0000256" key="4">
    <source>
        <dbReference type="ARBA" id="ARBA00022692"/>
    </source>
</evidence>
<evidence type="ECO:0000313" key="13">
    <source>
        <dbReference type="EMBL" id="MDM5455084.1"/>
    </source>
</evidence>
<evidence type="ECO:0000256" key="5">
    <source>
        <dbReference type="ARBA" id="ARBA00022982"/>
    </source>
</evidence>
<dbReference type="InterPro" id="IPR023380">
    <property type="entry name" value="DsbB-like_sf"/>
</dbReference>
<gene>
    <name evidence="13" type="ORF">QUF89_23505</name>
</gene>
<sequence length="83" mass="9861">MKQYEPCSLCWYQRIIMYPFTIILGIAIIRKDYWISFYTMILSESGAFISTYHNLIQKVSSFLTTPLHAEGFHVQDNILTYWV</sequence>
<feature type="transmembrane region" description="Helical" evidence="12">
    <location>
        <begin position="35"/>
        <end position="55"/>
    </location>
</feature>
<protein>
    <submittedName>
        <fullName evidence="13">Disulfide bond formation protein B</fullName>
    </submittedName>
</protein>
<dbReference type="GO" id="GO:0016020">
    <property type="term" value="C:membrane"/>
    <property type="evidence" value="ECO:0007669"/>
    <property type="project" value="UniProtKB-SubCell"/>
</dbReference>
<organism evidence="13 14">
    <name type="scientific">Peribacillus simplex</name>
    <dbReference type="NCBI Taxonomy" id="1478"/>
    <lineage>
        <taxon>Bacteria</taxon>
        <taxon>Bacillati</taxon>
        <taxon>Bacillota</taxon>
        <taxon>Bacilli</taxon>
        <taxon>Bacillales</taxon>
        <taxon>Bacillaceae</taxon>
        <taxon>Peribacillus</taxon>
    </lineage>
</organism>
<keyword evidence="11" id="KW-0676">Redox-active center</keyword>
<dbReference type="InterPro" id="IPR012187">
    <property type="entry name" value="Disulphide_bond_form_BdbC"/>
</dbReference>
<dbReference type="RefSeq" id="WP_289320923.1">
    <property type="nucleotide sequence ID" value="NZ_CP011008.1"/>
</dbReference>
<dbReference type="Pfam" id="PF02600">
    <property type="entry name" value="DsbB"/>
    <property type="match status" value="1"/>
</dbReference>
<dbReference type="GO" id="GO:0006457">
    <property type="term" value="P:protein folding"/>
    <property type="evidence" value="ECO:0007669"/>
    <property type="project" value="InterPro"/>
</dbReference>
<keyword evidence="4 12" id="KW-0812">Transmembrane</keyword>
<comment type="subcellular location">
    <subcellularLocation>
        <location evidence="1">Membrane</location>
        <topology evidence="1">Multi-pass membrane protein</topology>
    </subcellularLocation>
</comment>
<dbReference type="AlphaFoldDB" id="A0AAW7IL43"/>
<dbReference type="PANTHER" id="PTHR43469:SF1">
    <property type="entry name" value="SPBETA PROPHAGE-DERIVED DISULFIDE BOND FORMATION PROTEIN B"/>
    <property type="match status" value="1"/>
</dbReference>
<dbReference type="GO" id="GO:0015035">
    <property type="term" value="F:protein-disulfide reductase activity"/>
    <property type="evidence" value="ECO:0007669"/>
    <property type="project" value="InterPro"/>
</dbReference>
<evidence type="ECO:0000256" key="11">
    <source>
        <dbReference type="ARBA" id="ARBA00023284"/>
    </source>
</evidence>
<keyword evidence="5" id="KW-0249">Electron transport</keyword>
<evidence type="ECO:0000256" key="2">
    <source>
        <dbReference type="ARBA" id="ARBA00007602"/>
    </source>
</evidence>
<evidence type="ECO:0000256" key="10">
    <source>
        <dbReference type="ARBA" id="ARBA00023186"/>
    </source>
</evidence>
<evidence type="ECO:0000256" key="8">
    <source>
        <dbReference type="ARBA" id="ARBA00023136"/>
    </source>
</evidence>
<accession>A0AAW7IL43</accession>
<proteinExistence type="inferred from homology"/>
<dbReference type="PANTHER" id="PTHR43469">
    <property type="entry name" value="DISULFIDE FORMATION PROTEIN-RELATED"/>
    <property type="match status" value="1"/>
</dbReference>
<keyword evidence="6 12" id="KW-1133">Transmembrane helix</keyword>
<dbReference type="InterPro" id="IPR003752">
    <property type="entry name" value="DiS_bond_form_DsbB/BdbC"/>
</dbReference>
<evidence type="ECO:0000256" key="6">
    <source>
        <dbReference type="ARBA" id="ARBA00022989"/>
    </source>
</evidence>
<feature type="transmembrane region" description="Helical" evidence="12">
    <location>
        <begin position="12"/>
        <end position="29"/>
    </location>
</feature>
<dbReference type="SUPFAM" id="SSF158442">
    <property type="entry name" value="DsbB-like"/>
    <property type="match status" value="1"/>
</dbReference>
<dbReference type="EMBL" id="JAUCEY010000008">
    <property type="protein sequence ID" value="MDM5455084.1"/>
    <property type="molecule type" value="Genomic_DNA"/>
</dbReference>
<evidence type="ECO:0000256" key="1">
    <source>
        <dbReference type="ARBA" id="ARBA00004141"/>
    </source>
</evidence>
<keyword evidence="9" id="KW-1015">Disulfide bond</keyword>